<proteinExistence type="predicted"/>
<dbReference type="AlphaFoldDB" id="A0A165LZX0"/>
<sequence>MLSRSARRLETTLLSCSRQSLPRPARLYSTPSKRANAPALATAFAPPEEAYPAYMPPGEGSWQHEMETFLRRQTPYTILPPPPADGNQKGLQAILFSDTPTQDQISIVGACLHNMYDVPRAKKIFDDLR</sequence>
<name>A0A165LZX0_9APHY</name>
<accession>A0A165LZX0</accession>
<gene>
    <name evidence="1" type="ORF">DAEQUDRAFT_677456</name>
</gene>
<dbReference type="Proteomes" id="UP000076727">
    <property type="component" value="Unassembled WGS sequence"/>
</dbReference>
<protein>
    <submittedName>
        <fullName evidence="1">Uncharacterized protein</fullName>
    </submittedName>
</protein>
<dbReference type="EMBL" id="KV429112">
    <property type="protein sequence ID" value="KZT65063.1"/>
    <property type="molecule type" value="Genomic_DNA"/>
</dbReference>
<organism evidence="1 2">
    <name type="scientific">Daedalea quercina L-15889</name>
    <dbReference type="NCBI Taxonomy" id="1314783"/>
    <lineage>
        <taxon>Eukaryota</taxon>
        <taxon>Fungi</taxon>
        <taxon>Dikarya</taxon>
        <taxon>Basidiomycota</taxon>
        <taxon>Agaricomycotina</taxon>
        <taxon>Agaricomycetes</taxon>
        <taxon>Polyporales</taxon>
        <taxon>Fomitopsis</taxon>
    </lineage>
</organism>
<feature type="non-terminal residue" evidence="1">
    <location>
        <position position="129"/>
    </location>
</feature>
<dbReference type="OrthoDB" id="276422at2759"/>
<keyword evidence="2" id="KW-1185">Reference proteome</keyword>
<evidence type="ECO:0000313" key="1">
    <source>
        <dbReference type="EMBL" id="KZT65063.1"/>
    </source>
</evidence>
<reference evidence="1 2" key="1">
    <citation type="journal article" date="2016" name="Mol. Biol. Evol.">
        <title>Comparative Genomics of Early-Diverging Mushroom-Forming Fungi Provides Insights into the Origins of Lignocellulose Decay Capabilities.</title>
        <authorList>
            <person name="Nagy L.G."/>
            <person name="Riley R."/>
            <person name="Tritt A."/>
            <person name="Adam C."/>
            <person name="Daum C."/>
            <person name="Floudas D."/>
            <person name="Sun H."/>
            <person name="Yadav J.S."/>
            <person name="Pangilinan J."/>
            <person name="Larsson K.H."/>
            <person name="Matsuura K."/>
            <person name="Barry K."/>
            <person name="Labutti K."/>
            <person name="Kuo R."/>
            <person name="Ohm R.A."/>
            <person name="Bhattacharya S.S."/>
            <person name="Shirouzu T."/>
            <person name="Yoshinaga Y."/>
            <person name="Martin F.M."/>
            <person name="Grigoriev I.V."/>
            <person name="Hibbett D.S."/>
        </authorList>
    </citation>
    <scope>NUCLEOTIDE SEQUENCE [LARGE SCALE GENOMIC DNA]</scope>
    <source>
        <strain evidence="1 2">L-15889</strain>
    </source>
</reference>
<dbReference type="STRING" id="1314783.A0A165LZX0"/>
<evidence type="ECO:0000313" key="2">
    <source>
        <dbReference type="Proteomes" id="UP000076727"/>
    </source>
</evidence>